<evidence type="ECO:0000313" key="2">
    <source>
        <dbReference type="Proteomes" id="UP000692954"/>
    </source>
</evidence>
<comment type="caution">
    <text evidence="1">The sequence shown here is derived from an EMBL/GenBank/DDBJ whole genome shotgun (WGS) entry which is preliminary data.</text>
</comment>
<proteinExistence type="predicted"/>
<dbReference type="Proteomes" id="UP000692954">
    <property type="component" value="Unassembled WGS sequence"/>
</dbReference>
<reference evidence="1" key="1">
    <citation type="submission" date="2021-01" db="EMBL/GenBank/DDBJ databases">
        <authorList>
            <consortium name="Genoscope - CEA"/>
            <person name="William W."/>
        </authorList>
    </citation>
    <scope>NUCLEOTIDE SEQUENCE</scope>
</reference>
<dbReference type="AlphaFoldDB" id="A0A8S1P2M8"/>
<accession>A0A8S1P2M8</accession>
<protein>
    <submittedName>
        <fullName evidence="1">Uncharacterized protein</fullName>
    </submittedName>
</protein>
<gene>
    <name evidence="1" type="ORF">PSON_ATCC_30995.1.T0660256</name>
</gene>
<sequence>MVDDQKKLQEHNKVMDEIQKQFEALFSILIIYKQQKIQSTLLMKQMKKTVSNQANQ</sequence>
<name>A0A8S1P2M8_9CILI</name>
<keyword evidence="2" id="KW-1185">Reference proteome</keyword>
<evidence type="ECO:0000313" key="1">
    <source>
        <dbReference type="EMBL" id="CAD8096604.1"/>
    </source>
</evidence>
<organism evidence="1 2">
    <name type="scientific">Paramecium sonneborni</name>
    <dbReference type="NCBI Taxonomy" id="65129"/>
    <lineage>
        <taxon>Eukaryota</taxon>
        <taxon>Sar</taxon>
        <taxon>Alveolata</taxon>
        <taxon>Ciliophora</taxon>
        <taxon>Intramacronucleata</taxon>
        <taxon>Oligohymenophorea</taxon>
        <taxon>Peniculida</taxon>
        <taxon>Parameciidae</taxon>
        <taxon>Paramecium</taxon>
    </lineage>
</organism>
<dbReference type="EMBL" id="CAJJDN010000066">
    <property type="protein sequence ID" value="CAD8096604.1"/>
    <property type="molecule type" value="Genomic_DNA"/>
</dbReference>